<accession>A0A1I2KND7</accession>
<evidence type="ECO:0000313" key="1">
    <source>
        <dbReference type="EMBL" id="SFF67770.1"/>
    </source>
</evidence>
<dbReference type="Proteomes" id="UP000198661">
    <property type="component" value="Unassembled WGS sequence"/>
</dbReference>
<dbReference type="OrthoDB" id="1650227at2"/>
<reference evidence="1 2" key="1">
    <citation type="submission" date="2016-10" db="EMBL/GenBank/DDBJ databases">
        <authorList>
            <person name="de Groot N.N."/>
        </authorList>
    </citation>
    <scope>NUCLEOTIDE SEQUENCE [LARGE SCALE GENOMIC DNA]</scope>
    <source>
        <strain evidence="1 2">DSM 44945</strain>
    </source>
</reference>
<organism evidence="1 2">
    <name type="scientific">Planifilum fulgidum</name>
    <dbReference type="NCBI Taxonomy" id="201973"/>
    <lineage>
        <taxon>Bacteria</taxon>
        <taxon>Bacillati</taxon>
        <taxon>Bacillota</taxon>
        <taxon>Bacilli</taxon>
        <taxon>Bacillales</taxon>
        <taxon>Thermoactinomycetaceae</taxon>
        <taxon>Planifilum</taxon>
    </lineage>
</organism>
<dbReference type="STRING" id="201973.SAMN04488025_102138"/>
<dbReference type="InterPro" id="IPR025617">
    <property type="entry name" value="YqzL"/>
</dbReference>
<dbReference type="EMBL" id="FOOK01000002">
    <property type="protein sequence ID" value="SFF67770.1"/>
    <property type="molecule type" value="Genomic_DNA"/>
</dbReference>
<gene>
    <name evidence="1" type="ORF">SAMN04488025_102138</name>
</gene>
<proteinExistence type="predicted"/>
<protein>
    <submittedName>
        <fullName evidence="1">YqzL-like protein</fullName>
    </submittedName>
</protein>
<name>A0A1I2KND7_9BACL</name>
<evidence type="ECO:0000313" key="2">
    <source>
        <dbReference type="Proteomes" id="UP000198661"/>
    </source>
</evidence>
<dbReference type="RefSeq" id="WP_092035573.1">
    <property type="nucleotide sequence ID" value="NZ_FOOK01000002.1"/>
</dbReference>
<dbReference type="AlphaFoldDB" id="A0A1I2KND7"/>
<keyword evidence="2" id="KW-1185">Reference proteome</keyword>
<sequence length="45" mass="5410">MRNFYWNVFAVTGSIDAYLMYKEVDGIKDDSAKDREEEHDREEVH</sequence>
<dbReference type="Pfam" id="PF14006">
    <property type="entry name" value="YqzL"/>
    <property type="match status" value="1"/>
</dbReference>